<keyword evidence="8 10" id="KW-0472">Membrane</keyword>
<evidence type="ECO:0000313" key="12">
    <source>
        <dbReference type="Proteomes" id="UP000580043"/>
    </source>
</evidence>
<comment type="caution">
    <text evidence="11">The sequence shown here is derived from an EMBL/GenBank/DDBJ whole genome shotgun (WGS) entry which is preliminary data.</text>
</comment>
<feature type="transmembrane region" description="Helical" evidence="10">
    <location>
        <begin position="279"/>
        <end position="306"/>
    </location>
</feature>
<dbReference type="PANTHER" id="PTHR43298">
    <property type="entry name" value="MULTIDRUG RESISTANCE PROTEIN NORM-RELATED"/>
    <property type="match status" value="1"/>
</dbReference>
<feature type="transmembrane region" description="Helical" evidence="10">
    <location>
        <begin position="426"/>
        <end position="447"/>
    </location>
</feature>
<dbReference type="GO" id="GO:0015297">
    <property type="term" value="F:antiporter activity"/>
    <property type="evidence" value="ECO:0007669"/>
    <property type="project" value="UniProtKB-KW"/>
</dbReference>
<evidence type="ECO:0000256" key="9">
    <source>
        <dbReference type="ARBA" id="ARBA00031636"/>
    </source>
</evidence>
<dbReference type="InterPro" id="IPR002528">
    <property type="entry name" value="MATE_fam"/>
</dbReference>
<evidence type="ECO:0000256" key="10">
    <source>
        <dbReference type="SAM" id="Phobius"/>
    </source>
</evidence>
<feature type="transmembrane region" description="Helical" evidence="10">
    <location>
        <begin position="200"/>
        <end position="224"/>
    </location>
</feature>
<evidence type="ECO:0000256" key="3">
    <source>
        <dbReference type="ARBA" id="ARBA00022449"/>
    </source>
</evidence>
<name>A0A848FYT9_9RHOO</name>
<feature type="transmembrane region" description="Helical" evidence="10">
    <location>
        <begin position="93"/>
        <end position="111"/>
    </location>
</feature>
<evidence type="ECO:0000256" key="2">
    <source>
        <dbReference type="ARBA" id="ARBA00022448"/>
    </source>
</evidence>
<accession>A0A848FYT9</accession>
<feature type="transmembrane region" description="Helical" evidence="10">
    <location>
        <begin position="161"/>
        <end position="180"/>
    </location>
</feature>
<evidence type="ECO:0000256" key="4">
    <source>
        <dbReference type="ARBA" id="ARBA00022475"/>
    </source>
</evidence>
<keyword evidence="5 10" id="KW-0812">Transmembrane</keyword>
<feature type="transmembrane region" description="Helical" evidence="10">
    <location>
        <begin position="244"/>
        <end position="267"/>
    </location>
</feature>
<dbReference type="InterPro" id="IPR048279">
    <property type="entry name" value="MdtK-like"/>
</dbReference>
<dbReference type="NCBIfam" id="TIGR00797">
    <property type="entry name" value="matE"/>
    <property type="match status" value="1"/>
</dbReference>
<evidence type="ECO:0000256" key="8">
    <source>
        <dbReference type="ARBA" id="ARBA00023136"/>
    </source>
</evidence>
<organism evidence="11 12">
    <name type="scientific">Zoogloea dura</name>
    <dbReference type="NCBI Taxonomy" id="2728840"/>
    <lineage>
        <taxon>Bacteria</taxon>
        <taxon>Pseudomonadati</taxon>
        <taxon>Pseudomonadota</taxon>
        <taxon>Betaproteobacteria</taxon>
        <taxon>Rhodocyclales</taxon>
        <taxon>Zoogloeaceae</taxon>
        <taxon>Zoogloea</taxon>
    </lineage>
</organism>
<gene>
    <name evidence="11" type="ORF">HHL15_00670</name>
</gene>
<keyword evidence="4" id="KW-1003">Cell membrane</keyword>
<evidence type="ECO:0000256" key="1">
    <source>
        <dbReference type="ARBA" id="ARBA00004429"/>
    </source>
</evidence>
<reference evidence="11 12" key="1">
    <citation type="submission" date="2020-04" db="EMBL/GenBank/DDBJ databases">
        <title>Zoogloea sp. G-4-1-14 isolated from soil.</title>
        <authorList>
            <person name="Dahal R.H."/>
        </authorList>
    </citation>
    <scope>NUCLEOTIDE SEQUENCE [LARGE SCALE GENOMIC DNA]</scope>
    <source>
        <strain evidence="11 12">G-4-1-14</strain>
    </source>
</reference>
<dbReference type="GO" id="GO:0005886">
    <property type="term" value="C:plasma membrane"/>
    <property type="evidence" value="ECO:0007669"/>
    <property type="project" value="UniProtKB-SubCell"/>
</dbReference>
<keyword evidence="7" id="KW-0406">Ion transport</keyword>
<keyword evidence="6 10" id="KW-1133">Transmembrane helix</keyword>
<dbReference type="EMBL" id="JABBGA010000001">
    <property type="protein sequence ID" value="NML24244.1"/>
    <property type="molecule type" value="Genomic_DNA"/>
</dbReference>
<feature type="transmembrane region" description="Helical" evidence="10">
    <location>
        <begin position="131"/>
        <end position="149"/>
    </location>
</feature>
<dbReference type="CDD" id="cd13131">
    <property type="entry name" value="MATE_NorM_like"/>
    <property type="match status" value="1"/>
</dbReference>
<dbReference type="Proteomes" id="UP000580043">
    <property type="component" value="Unassembled WGS sequence"/>
</dbReference>
<feature type="transmembrane region" description="Helical" evidence="10">
    <location>
        <begin position="318"/>
        <end position="339"/>
    </location>
</feature>
<dbReference type="PIRSF" id="PIRSF006603">
    <property type="entry name" value="DinF"/>
    <property type="match status" value="1"/>
</dbReference>
<dbReference type="RefSeq" id="WP_169143891.1">
    <property type="nucleotide sequence ID" value="NZ_JABBGA010000001.1"/>
</dbReference>
<protein>
    <recommendedName>
        <fullName evidence="9">Multidrug-efflux transporter</fullName>
    </recommendedName>
</protein>
<evidence type="ECO:0000256" key="7">
    <source>
        <dbReference type="ARBA" id="ARBA00023065"/>
    </source>
</evidence>
<keyword evidence="12" id="KW-1185">Reference proteome</keyword>
<keyword evidence="3" id="KW-0050">Antiport</keyword>
<evidence type="ECO:0000256" key="5">
    <source>
        <dbReference type="ARBA" id="ARBA00022692"/>
    </source>
</evidence>
<dbReference type="AlphaFoldDB" id="A0A848FYT9"/>
<dbReference type="Pfam" id="PF01554">
    <property type="entry name" value="MatE"/>
    <property type="match status" value="2"/>
</dbReference>
<dbReference type="GO" id="GO:0006811">
    <property type="term" value="P:monoatomic ion transport"/>
    <property type="evidence" value="ECO:0007669"/>
    <property type="project" value="UniProtKB-KW"/>
</dbReference>
<dbReference type="GO" id="GO:0042910">
    <property type="term" value="F:xenobiotic transmembrane transporter activity"/>
    <property type="evidence" value="ECO:0007669"/>
    <property type="project" value="InterPro"/>
</dbReference>
<sequence>MSPHASRLPVARRIIDLAWPVLIAQLSSMTQMVSDTVLTGRYSTTDLAAVAIGSGIYISIVMLMVGILQAVAPTVAHHVGAGRKAEIGPAVQQGFWLALGLAIPAVLFLRHPDWLLRVSEISPAVEEGARHYLATIAWGLPAVLLYRTFYAFTNALGRTRVLMVISLVTTAVHIPLSWALINGKLPGLPPLGGQGCAVSTVVICWLALLAASLHVAGNSTYAPYRIFSSWTRPRARPIGELLRLGLPMGFSSFVEITAFTLIALLVARLGATVVASHRIVGNLAALIYMLPLAVAIATLVLVGQALGGGNRPGARHAALTGIALATGLSTLISVIAWLARDPIMAAYTADPAVSGLAASLAIYICLYQFFDAIQTVAAHALRGYKITFGPMLVHTLCFWGIGLAGGYGLAYHGLGSWLPPQGVAGFWQSSVLSNIAAALAFGTYLHLVSRDDRGLVTSG</sequence>
<dbReference type="InterPro" id="IPR050222">
    <property type="entry name" value="MATE_MdtK"/>
</dbReference>
<feature type="transmembrane region" description="Helical" evidence="10">
    <location>
        <begin position="47"/>
        <end position="72"/>
    </location>
</feature>
<proteinExistence type="predicted"/>
<dbReference type="PANTHER" id="PTHR43298:SF2">
    <property type="entry name" value="FMN_FAD EXPORTER YEEO-RELATED"/>
    <property type="match status" value="1"/>
</dbReference>
<keyword evidence="2" id="KW-0813">Transport</keyword>
<feature type="transmembrane region" description="Helical" evidence="10">
    <location>
        <begin position="391"/>
        <end position="414"/>
    </location>
</feature>
<evidence type="ECO:0000313" key="11">
    <source>
        <dbReference type="EMBL" id="NML24244.1"/>
    </source>
</evidence>
<comment type="subcellular location">
    <subcellularLocation>
        <location evidence="1">Cell inner membrane</location>
        <topology evidence="1">Multi-pass membrane protein</topology>
    </subcellularLocation>
</comment>
<evidence type="ECO:0000256" key="6">
    <source>
        <dbReference type="ARBA" id="ARBA00022989"/>
    </source>
</evidence>